<evidence type="ECO:0000313" key="1">
    <source>
        <dbReference type="EMBL" id="GAU94782.1"/>
    </source>
</evidence>
<dbReference type="Proteomes" id="UP000186922">
    <property type="component" value="Unassembled WGS sequence"/>
</dbReference>
<keyword evidence="2" id="KW-1185">Reference proteome</keyword>
<evidence type="ECO:0000313" key="2">
    <source>
        <dbReference type="Proteomes" id="UP000186922"/>
    </source>
</evidence>
<dbReference type="AlphaFoldDB" id="A0A1D1V495"/>
<name>A0A1D1V495_RAMVA</name>
<gene>
    <name evidence="1" type="primary">RvY_06499-1</name>
    <name evidence="1" type="synonym">RvY_06499.1</name>
    <name evidence="1" type="ORF">RvY_06499</name>
</gene>
<protein>
    <submittedName>
        <fullName evidence="1">Uncharacterized protein</fullName>
    </submittedName>
</protein>
<sequence>MARAKAAHTEAVMLKTNYRQLQGDGIRCNVRKNDKLTCAQAEDSQMKECRPTTLSCFKVVGHGNTSLGRPVGFQNVPFNEYTD</sequence>
<organism evidence="1 2">
    <name type="scientific">Ramazzottius varieornatus</name>
    <name type="common">Water bear</name>
    <name type="synonym">Tardigrade</name>
    <dbReference type="NCBI Taxonomy" id="947166"/>
    <lineage>
        <taxon>Eukaryota</taxon>
        <taxon>Metazoa</taxon>
        <taxon>Ecdysozoa</taxon>
        <taxon>Tardigrada</taxon>
        <taxon>Eutardigrada</taxon>
        <taxon>Parachela</taxon>
        <taxon>Hypsibioidea</taxon>
        <taxon>Ramazzottiidae</taxon>
        <taxon>Ramazzottius</taxon>
    </lineage>
</organism>
<comment type="caution">
    <text evidence="1">The sequence shown here is derived from an EMBL/GenBank/DDBJ whole genome shotgun (WGS) entry which is preliminary data.</text>
</comment>
<proteinExistence type="predicted"/>
<reference evidence="1 2" key="1">
    <citation type="journal article" date="2016" name="Nat. Commun.">
        <title>Extremotolerant tardigrade genome and improved radiotolerance of human cultured cells by tardigrade-unique protein.</title>
        <authorList>
            <person name="Hashimoto T."/>
            <person name="Horikawa D.D."/>
            <person name="Saito Y."/>
            <person name="Kuwahara H."/>
            <person name="Kozuka-Hata H."/>
            <person name="Shin-I T."/>
            <person name="Minakuchi Y."/>
            <person name="Ohishi K."/>
            <person name="Motoyama A."/>
            <person name="Aizu T."/>
            <person name="Enomoto A."/>
            <person name="Kondo K."/>
            <person name="Tanaka S."/>
            <person name="Hara Y."/>
            <person name="Koshikawa S."/>
            <person name="Sagara H."/>
            <person name="Miura T."/>
            <person name="Yokobori S."/>
            <person name="Miyagawa K."/>
            <person name="Suzuki Y."/>
            <person name="Kubo T."/>
            <person name="Oyama M."/>
            <person name="Kohara Y."/>
            <person name="Fujiyama A."/>
            <person name="Arakawa K."/>
            <person name="Katayama T."/>
            <person name="Toyoda A."/>
            <person name="Kunieda T."/>
        </authorList>
    </citation>
    <scope>NUCLEOTIDE SEQUENCE [LARGE SCALE GENOMIC DNA]</scope>
    <source>
        <strain evidence="1 2">YOKOZUNA-1</strain>
    </source>
</reference>
<dbReference type="EMBL" id="BDGG01000003">
    <property type="protein sequence ID" value="GAU94782.1"/>
    <property type="molecule type" value="Genomic_DNA"/>
</dbReference>
<accession>A0A1D1V495</accession>